<dbReference type="EMBL" id="JAEHHL010000001">
    <property type="protein sequence ID" value="MBK0397698.1"/>
    <property type="molecule type" value="Genomic_DNA"/>
</dbReference>
<dbReference type="AlphaFoldDB" id="A0A8J7M3X7"/>
<accession>A0A8J7M3X7</accession>
<comment type="caution">
    <text evidence="2">The sequence shown here is derived from an EMBL/GenBank/DDBJ whole genome shotgun (WGS) entry which is preliminary data.</text>
</comment>
<feature type="transmembrane region" description="Helical" evidence="1">
    <location>
        <begin position="52"/>
        <end position="75"/>
    </location>
</feature>
<evidence type="ECO:0000313" key="2">
    <source>
        <dbReference type="EMBL" id="MBK0397698.1"/>
    </source>
</evidence>
<name>A0A8J7M3X7_9RHOB</name>
<evidence type="ECO:0000256" key="1">
    <source>
        <dbReference type="SAM" id="Phobius"/>
    </source>
</evidence>
<gene>
    <name evidence="2" type="ORF">H0I76_00710</name>
</gene>
<reference evidence="2" key="1">
    <citation type="submission" date="2020-12" db="EMBL/GenBank/DDBJ databases">
        <title>Bacterial taxonomy.</title>
        <authorList>
            <person name="Pan X."/>
        </authorList>
    </citation>
    <scope>NUCLEOTIDE SEQUENCE</scope>
    <source>
        <strain evidence="2">M0105</strain>
    </source>
</reference>
<feature type="transmembrane region" description="Helical" evidence="1">
    <location>
        <begin position="21"/>
        <end position="40"/>
    </location>
</feature>
<proteinExistence type="predicted"/>
<sequence length="161" mass="17995">MKPMRIVEDTPDRLVIEHFPWVLAAFVWILGIATLGAGLFGVQTESVLDRVLLIGIGVGTVAFAVCFFPFVRITFDGQSRQVERRRAYLDRARILTAPLDRLQRIRQQAEWSDDARLVRLVLELDDGSVIPLETGFSSSSRDKLAGRANAWLSATRNSNPA</sequence>
<organism evidence="2 3">
    <name type="scientific">Thermohalobaculum xanthum</name>
    <dbReference type="NCBI Taxonomy" id="2753746"/>
    <lineage>
        <taxon>Bacteria</taxon>
        <taxon>Pseudomonadati</taxon>
        <taxon>Pseudomonadota</taxon>
        <taxon>Alphaproteobacteria</taxon>
        <taxon>Rhodobacterales</taxon>
        <taxon>Paracoccaceae</taxon>
        <taxon>Thermohalobaculum</taxon>
    </lineage>
</organism>
<keyword evidence="1" id="KW-0472">Membrane</keyword>
<dbReference type="Proteomes" id="UP000655420">
    <property type="component" value="Unassembled WGS sequence"/>
</dbReference>
<evidence type="ECO:0000313" key="3">
    <source>
        <dbReference type="Proteomes" id="UP000655420"/>
    </source>
</evidence>
<keyword evidence="1" id="KW-1133">Transmembrane helix</keyword>
<dbReference type="RefSeq" id="WP_200605716.1">
    <property type="nucleotide sequence ID" value="NZ_JAEHHL010000001.1"/>
</dbReference>
<keyword evidence="1" id="KW-0812">Transmembrane</keyword>
<protein>
    <submittedName>
        <fullName evidence="2">Uncharacterized protein</fullName>
    </submittedName>
</protein>
<keyword evidence="3" id="KW-1185">Reference proteome</keyword>